<dbReference type="RefSeq" id="WP_154331535.1">
    <property type="nucleotide sequence ID" value="NZ_CP046052.1"/>
</dbReference>
<keyword evidence="3" id="KW-0472">Membrane</keyword>
<dbReference type="Proteomes" id="UP000309061">
    <property type="component" value="Chromosome"/>
</dbReference>
<dbReference type="GO" id="GO:0000271">
    <property type="term" value="P:polysaccharide biosynthetic process"/>
    <property type="evidence" value="ECO:0007669"/>
    <property type="project" value="UniProtKB-KW"/>
</dbReference>
<dbReference type="PANTHER" id="PTHR30576:SF21">
    <property type="entry name" value="UDP-GLUCOSE:UNDECAPRENYL-PHOSPHATE GLUCOSE-1-PHOSPHATE TRANSFERASE"/>
    <property type="match status" value="1"/>
</dbReference>
<feature type="transmembrane region" description="Helical" evidence="3">
    <location>
        <begin position="21"/>
        <end position="45"/>
    </location>
</feature>
<comment type="similarity">
    <text evidence="1">Belongs to the bacterial sugar transferase family.</text>
</comment>
<gene>
    <name evidence="5" type="ORF">H2LOC_001285</name>
</gene>
<name>A0A6B8KD26_9HYPH</name>
<proteinExistence type="inferred from homology"/>
<dbReference type="InterPro" id="IPR003362">
    <property type="entry name" value="Bact_transf"/>
</dbReference>
<dbReference type="AlphaFoldDB" id="A0A6B8KD26"/>
<dbReference type="Pfam" id="PF02397">
    <property type="entry name" value="Bac_transf"/>
    <property type="match status" value="1"/>
</dbReference>
<evidence type="ECO:0000259" key="4">
    <source>
        <dbReference type="Pfam" id="PF02397"/>
    </source>
</evidence>
<dbReference type="GO" id="GO:0009242">
    <property type="term" value="P:colanic acid biosynthetic process"/>
    <property type="evidence" value="ECO:0007669"/>
    <property type="project" value="TreeGrafter"/>
</dbReference>
<evidence type="ECO:0000256" key="2">
    <source>
        <dbReference type="ARBA" id="ARBA00023169"/>
    </source>
</evidence>
<keyword evidence="6" id="KW-1185">Reference proteome</keyword>
<organism evidence="5 6">
    <name type="scientific">Methylocystis heyeri</name>
    <dbReference type="NCBI Taxonomy" id="391905"/>
    <lineage>
        <taxon>Bacteria</taxon>
        <taxon>Pseudomonadati</taxon>
        <taxon>Pseudomonadota</taxon>
        <taxon>Alphaproteobacteria</taxon>
        <taxon>Hyphomicrobiales</taxon>
        <taxon>Methylocystaceae</taxon>
        <taxon>Methylocystis</taxon>
    </lineage>
</organism>
<feature type="domain" description="Bacterial sugar transferase" evidence="4">
    <location>
        <begin position="19"/>
        <end position="202"/>
    </location>
</feature>
<dbReference type="GO" id="GO:0089702">
    <property type="term" value="F:undecaprenyl-phosphate glucose phosphotransferase activity"/>
    <property type="evidence" value="ECO:0007669"/>
    <property type="project" value="TreeGrafter"/>
</dbReference>
<dbReference type="KEGG" id="mhey:H2LOC_001285"/>
<evidence type="ECO:0000256" key="1">
    <source>
        <dbReference type="ARBA" id="ARBA00006464"/>
    </source>
</evidence>
<dbReference type="PANTHER" id="PTHR30576">
    <property type="entry name" value="COLANIC BIOSYNTHESIS UDP-GLUCOSE LIPID CARRIER TRANSFERASE"/>
    <property type="match status" value="1"/>
</dbReference>
<keyword evidence="2" id="KW-0270">Exopolysaccharide synthesis</keyword>
<keyword evidence="3" id="KW-0812">Transmembrane</keyword>
<evidence type="ECO:0000256" key="3">
    <source>
        <dbReference type="SAM" id="Phobius"/>
    </source>
</evidence>
<evidence type="ECO:0000313" key="6">
    <source>
        <dbReference type="Proteomes" id="UP000309061"/>
    </source>
</evidence>
<keyword evidence="3" id="KW-1133">Transmembrane helix</keyword>
<sequence length="208" mass="23576">MADSSRILATRSVSVGETKRAFDVALATLLLALSAPLLLVVAVAIKLDSHGPVLFTQRRRGLNGEPFFIFKFRTMKVLEDGPVVRQATRNDPRVTRLGRILRRSSMDELPQLLNVIRGEMSLVGPRPHALAHDEIYGKIVENYHVRYGVLPGITGWAQVNGLRGETRTVEEMSERVRLDVEYIERRCISMDIWILLQTPLRAFHKMAY</sequence>
<reference evidence="5 6" key="1">
    <citation type="submission" date="2019-11" db="EMBL/GenBank/DDBJ databases">
        <title>The genome sequence of Methylocystis heyeri.</title>
        <authorList>
            <person name="Oshkin I.Y."/>
            <person name="Miroshnikov K."/>
            <person name="Dedysh S.N."/>
        </authorList>
    </citation>
    <scope>NUCLEOTIDE SEQUENCE [LARGE SCALE GENOMIC DNA]</scope>
    <source>
        <strain evidence="5 6">H2</strain>
    </source>
</reference>
<accession>A0A6B8KD26</accession>
<dbReference type="EMBL" id="CP046052">
    <property type="protein sequence ID" value="QGM44438.1"/>
    <property type="molecule type" value="Genomic_DNA"/>
</dbReference>
<evidence type="ECO:0000313" key="5">
    <source>
        <dbReference type="EMBL" id="QGM44438.1"/>
    </source>
</evidence>
<protein>
    <submittedName>
        <fullName evidence="5">Exopolysaccharide biosynthesis protein</fullName>
    </submittedName>
</protein>
<dbReference type="OrthoDB" id="9808602at2"/>